<reference evidence="1" key="2">
    <citation type="journal article" date="2015" name="Data Brief">
        <title>Shoot transcriptome of the giant reed, Arundo donax.</title>
        <authorList>
            <person name="Barrero R.A."/>
            <person name="Guerrero F.D."/>
            <person name="Moolhuijzen P."/>
            <person name="Goolsby J.A."/>
            <person name="Tidwell J."/>
            <person name="Bellgard S.E."/>
            <person name="Bellgard M.I."/>
        </authorList>
    </citation>
    <scope>NUCLEOTIDE SEQUENCE</scope>
    <source>
        <tissue evidence="1">Shoot tissue taken approximately 20 cm above the soil surface</tissue>
    </source>
</reference>
<dbReference type="AlphaFoldDB" id="A0A0A9PTG9"/>
<accession>A0A0A9PTG9</accession>
<reference evidence="1" key="1">
    <citation type="submission" date="2014-09" db="EMBL/GenBank/DDBJ databases">
        <authorList>
            <person name="Magalhaes I.L.F."/>
            <person name="Oliveira U."/>
            <person name="Santos F.R."/>
            <person name="Vidigal T.H.D.A."/>
            <person name="Brescovit A.D."/>
            <person name="Santos A.J."/>
        </authorList>
    </citation>
    <scope>NUCLEOTIDE SEQUENCE</scope>
    <source>
        <tissue evidence="1">Shoot tissue taken approximately 20 cm above the soil surface</tissue>
    </source>
</reference>
<dbReference type="EMBL" id="GBRH01282339">
    <property type="protein sequence ID" value="JAD15556.1"/>
    <property type="molecule type" value="Transcribed_RNA"/>
</dbReference>
<name>A0A0A9PTG9_ARUDO</name>
<sequence length="69" mass="7548">MALWTDLAHVLPYFAVFSMYDLKLLAGCHSSFTSWVMTPMLDLSCMLVSLIYCATLLQSASTTMGACAC</sequence>
<protein>
    <submittedName>
        <fullName evidence="1">Uncharacterized protein</fullName>
    </submittedName>
</protein>
<organism evidence="1">
    <name type="scientific">Arundo donax</name>
    <name type="common">Giant reed</name>
    <name type="synonym">Donax arundinaceus</name>
    <dbReference type="NCBI Taxonomy" id="35708"/>
    <lineage>
        <taxon>Eukaryota</taxon>
        <taxon>Viridiplantae</taxon>
        <taxon>Streptophyta</taxon>
        <taxon>Embryophyta</taxon>
        <taxon>Tracheophyta</taxon>
        <taxon>Spermatophyta</taxon>
        <taxon>Magnoliopsida</taxon>
        <taxon>Liliopsida</taxon>
        <taxon>Poales</taxon>
        <taxon>Poaceae</taxon>
        <taxon>PACMAD clade</taxon>
        <taxon>Arundinoideae</taxon>
        <taxon>Arundineae</taxon>
        <taxon>Arundo</taxon>
    </lineage>
</organism>
<evidence type="ECO:0000313" key="1">
    <source>
        <dbReference type="EMBL" id="JAD15556.1"/>
    </source>
</evidence>
<proteinExistence type="predicted"/>